<dbReference type="AlphaFoldDB" id="A0A4R3TDE8"/>
<name>A0A4R3TDE8_9FIRM</name>
<dbReference type="EMBL" id="SMBP01000009">
    <property type="protein sequence ID" value="TCU60011.1"/>
    <property type="molecule type" value="Genomic_DNA"/>
</dbReference>
<evidence type="ECO:0000313" key="1">
    <source>
        <dbReference type="EMBL" id="TCU60011.1"/>
    </source>
</evidence>
<sequence length="73" mass="8732">MLFSPPLEIIDLIEDVYDNDGNFIREKISENATPEQKKIFEMYQKEREKSLRTSFKVDLSDRTYNPVDGWKMK</sequence>
<accession>A0A4R3TDE8</accession>
<protein>
    <submittedName>
        <fullName evidence="1">Uncharacterized protein</fullName>
    </submittedName>
</protein>
<proteinExistence type="predicted"/>
<keyword evidence="2" id="KW-1185">Reference proteome</keyword>
<gene>
    <name evidence="1" type="ORF">EDD61_10948</name>
</gene>
<reference evidence="1 2" key="1">
    <citation type="submission" date="2019-03" db="EMBL/GenBank/DDBJ databases">
        <title>Genomic Encyclopedia of Type Strains, Phase IV (KMG-IV): sequencing the most valuable type-strain genomes for metagenomic binning, comparative biology and taxonomic classification.</title>
        <authorList>
            <person name="Goeker M."/>
        </authorList>
    </citation>
    <scope>NUCLEOTIDE SEQUENCE [LARGE SCALE GENOMIC DNA]</scope>
    <source>
        <strain evidence="1 2">DSM 29481</strain>
    </source>
</reference>
<comment type="caution">
    <text evidence="1">The sequence shown here is derived from an EMBL/GenBank/DDBJ whole genome shotgun (WGS) entry which is preliminary data.</text>
</comment>
<evidence type="ECO:0000313" key="2">
    <source>
        <dbReference type="Proteomes" id="UP000295773"/>
    </source>
</evidence>
<dbReference type="Proteomes" id="UP000295773">
    <property type="component" value="Unassembled WGS sequence"/>
</dbReference>
<organism evidence="1 2">
    <name type="scientific">Longicatena caecimuris</name>
    <dbReference type="NCBI Taxonomy" id="1796635"/>
    <lineage>
        <taxon>Bacteria</taxon>
        <taxon>Bacillati</taxon>
        <taxon>Bacillota</taxon>
        <taxon>Erysipelotrichia</taxon>
        <taxon>Erysipelotrichales</taxon>
        <taxon>Erysipelotrichaceae</taxon>
        <taxon>Longicatena</taxon>
    </lineage>
</organism>
<dbReference type="RefSeq" id="WP_132224701.1">
    <property type="nucleotide sequence ID" value="NZ_JADPGE010000012.1"/>
</dbReference>